<feature type="domain" description="ApeI dehydratase-like" evidence="4">
    <location>
        <begin position="473"/>
        <end position="560"/>
    </location>
</feature>
<dbReference type="InterPro" id="IPR054545">
    <property type="entry name" value="ApeI-like"/>
</dbReference>
<dbReference type="Pfam" id="PF00501">
    <property type="entry name" value="AMP-binding"/>
    <property type="match status" value="1"/>
</dbReference>
<sequence length="582" mass="66041">MTFRRLADRPWRDRATTDAIAWIPPEADTPSRWLTAPEWHARIGAWQQRLLETPNTSGSWRLFEPDPIEFSAALIAIWERGDRVVLPADNQPKTLSALDEAGVALGPTEPGRKSGRTGSPPDHPPQWHSRPLPAIAVSLYTSGSSGEPQRLDKRFDQLDAELATQASLWPLSGRLVVSQVSHQHIYGLLFSILRPLCENSPFSARPCRYPETLYTWLQQCQATGKRMILVSAPPALSRLPEALDWKPVSAALATIYSSGAPLSKDASDRVHERLGHSVHEVYGSSETGGIAWRVQQQAPDWTALPGVEVSHDEDHRLWLRSRHLETPDQWQRQADLIARTQQGFELLGRADRIVKIGGKRISLTAMDRALSALPGVERAQTLTLQRRDLRLAAIVQLSPNDIPHDHRQHRDTVKRLRRELAAHFETPVLPRYWRFVASWPTNSQGKLSAEIRQRLFLDLEDRRAPRWLGEQLHENGWRITLEVPEHCAYVDGHFDGQPVVPGIALMHWAMQQARRLFTLNGEFESLERLRFPQPLLPGDRFEMSLDHRRSDGTESLRLEGESQRGKHVTGRVALIHRQARES</sequence>
<dbReference type="InterPro" id="IPR000873">
    <property type="entry name" value="AMP-dep_synth/lig_dom"/>
</dbReference>
<dbReference type="Pfam" id="PF22818">
    <property type="entry name" value="ApeI-like"/>
    <property type="match status" value="1"/>
</dbReference>
<dbReference type="InterPro" id="IPR042099">
    <property type="entry name" value="ANL_N_sf"/>
</dbReference>
<evidence type="ECO:0000256" key="1">
    <source>
        <dbReference type="ARBA" id="ARBA00006432"/>
    </source>
</evidence>
<dbReference type="Proteomes" id="UP001453229">
    <property type="component" value="Chromosome"/>
</dbReference>
<dbReference type="SUPFAM" id="SSF54637">
    <property type="entry name" value="Thioesterase/thiol ester dehydrase-isomerase"/>
    <property type="match status" value="1"/>
</dbReference>
<keyword evidence="6" id="KW-1185">Reference proteome</keyword>
<dbReference type="InterPro" id="IPR045851">
    <property type="entry name" value="AMP-bd_C_sf"/>
</dbReference>
<evidence type="ECO:0000256" key="2">
    <source>
        <dbReference type="SAM" id="MobiDB-lite"/>
    </source>
</evidence>
<reference evidence="5 6" key="1">
    <citation type="submission" date="2024-04" db="EMBL/GenBank/DDBJ databases">
        <title>Salinicola lusitanus LLJ914,a marine bacterium isolated from the Okinawa Trough.</title>
        <authorList>
            <person name="Li J."/>
        </authorList>
    </citation>
    <scope>NUCLEOTIDE SEQUENCE [LARGE SCALE GENOMIC DNA]</scope>
    <source>
        <strain evidence="5 6">LLJ914</strain>
    </source>
</reference>
<dbReference type="PANTHER" id="PTHR43201">
    <property type="entry name" value="ACYL-COA SYNTHETASE"/>
    <property type="match status" value="1"/>
</dbReference>
<dbReference type="InterPro" id="IPR029069">
    <property type="entry name" value="HotDog_dom_sf"/>
</dbReference>
<feature type="region of interest" description="Disordered" evidence="2">
    <location>
        <begin position="96"/>
        <end position="130"/>
    </location>
</feature>
<dbReference type="RefSeq" id="WP_342596472.1">
    <property type="nucleotide sequence ID" value="NZ_CP151919.1"/>
</dbReference>
<accession>A0ABZ3CYW5</accession>
<dbReference type="Gene3D" id="3.10.129.10">
    <property type="entry name" value="Hotdog Thioesterase"/>
    <property type="match status" value="1"/>
</dbReference>
<dbReference type="SUPFAM" id="SSF56801">
    <property type="entry name" value="Acetyl-CoA synthetase-like"/>
    <property type="match status" value="1"/>
</dbReference>
<comment type="similarity">
    <text evidence="1">Belongs to the ATP-dependent AMP-binding enzyme family.</text>
</comment>
<dbReference type="Gene3D" id="3.30.300.30">
    <property type="match status" value="1"/>
</dbReference>
<evidence type="ECO:0000313" key="6">
    <source>
        <dbReference type="Proteomes" id="UP001453229"/>
    </source>
</evidence>
<gene>
    <name evidence="5" type="ORF">AAGT95_10650</name>
</gene>
<name>A0ABZ3CYW5_9GAMM</name>
<proteinExistence type="inferred from homology"/>
<protein>
    <submittedName>
        <fullName evidence="5">AMP-binding protein</fullName>
    </submittedName>
</protein>
<dbReference type="EMBL" id="CP151919">
    <property type="protein sequence ID" value="XAD56422.1"/>
    <property type="molecule type" value="Genomic_DNA"/>
</dbReference>
<evidence type="ECO:0000313" key="5">
    <source>
        <dbReference type="EMBL" id="XAD56422.1"/>
    </source>
</evidence>
<dbReference type="PANTHER" id="PTHR43201:SF8">
    <property type="entry name" value="ACYL-COA SYNTHETASE FAMILY MEMBER 3"/>
    <property type="match status" value="1"/>
</dbReference>
<feature type="domain" description="AMP-dependent synthetase/ligase" evidence="3">
    <location>
        <begin position="125"/>
        <end position="305"/>
    </location>
</feature>
<organism evidence="5 6">
    <name type="scientific">Salinicola lusitanus</name>
    <dbReference type="NCBI Taxonomy" id="1949085"/>
    <lineage>
        <taxon>Bacteria</taxon>
        <taxon>Pseudomonadati</taxon>
        <taxon>Pseudomonadota</taxon>
        <taxon>Gammaproteobacteria</taxon>
        <taxon>Oceanospirillales</taxon>
        <taxon>Halomonadaceae</taxon>
        <taxon>Salinicola</taxon>
    </lineage>
</organism>
<evidence type="ECO:0000259" key="4">
    <source>
        <dbReference type="Pfam" id="PF22818"/>
    </source>
</evidence>
<evidence type="ECO:0000259" key="3">
    <source>
        <dbReference type="Pfam" id="PF00501"/>
    </source>
</evidence>
<dbReference type="Gene3D" id="3.40.50.12780">
    <property type="entry name" value="N-terminal domain of ligase-like"/>
    <property type="match status" value="1"/>
</dbReference>